<evidence type="ECO:0000256" key="6">
    <source>
        <dbReference type="ARBA" id="ARBA00022777"/>
    </source>
</evidence>
<name>A0A9D2JM80_9FIRM</name>
<dbReference type="SUPFAM" id="SSF158472">
    <property type="entry name" value="HAMP domain-like"/>
    <property type="match status" value="1"/>
</dbReference>
<organism evidence="11 12">
    <name type="scientific">Candidatus Faecalibacterium gallistercoris</name>
    <dbReference type="NCBI Taxonomy" id="2838579"/>
    <lineage>
        <taxon>Bacteria</taxon>
        <taxon>Bacillati</taxon>
        <taxon>Bacillota</taxon>
        <taxon>Clostridia</taxon>
        <taxon>Eubacteriales</taxon>
        <taxon>Oscillospiraceae</taxon>
        <taxon>Faecalibacterium</taxon>
    </lineage>
</organism>
<dbReference type="InterPro" id="IPR010559">
    <property type="entry name" value="Sig_transdc_His_kin_internal"/>
</dbReference>
<evidence type="ECO:0000313" key="12">
    <source>
        <dbReference type="Proteomes" id="UP000824065"/>
    </source>
</evidence>
<feature type="domain" description="Histidine kinase" evidence="9">
    <location>
        <begin position="485"/>
        <end position="600"/>
    </location>
</feature>
<evidence type="ECO:0000256" key="2">
    <source>
        <dbReference type="ARBA" id="ARBA00004370"/>
    </source>
</evidence>
<dbReference type="PROSITE" id="PS50109">
    <property type="entry name" value="HIS_KIN"/>
    <property type="match status" value="1"/>
</dbReference>
<dbReference type="InterPro" id="IPR003660">
    <property type="entry name" value="HAMP_dom"/>
</dbReference>
<proteinExistence type="predicted"/>
<dbReference type="SMART" id="SM00304">
    <property type="entry name" value="HAMP"/>
    <property type="match status" value="1"/>
</dbReference>
<keyword evidence="4" id="KW-0597">Phosphoprotein</keyword>
<dbReference type="Gene3D" id="6.10.340.10">
    <property type="match status" value="1"/>
</dbReference>
<dbReference type="PROSITE" id="PS50885">
    <property type="entry name" value="HAMP"/>
    <property type="match status" value="1"/>
</dbReference>
<evidence type="ECO:0000313" key="11">
    <source>
        <dbReference type="EMBL" id="HIZ58556.1"/>
    </source>
</evidence>
<feature type="domain" description="HAMP" evidence="10">
    <location>
        <begin position="326"/>
        <end position="378"/>
    </location>
</feature>
<sequence>MKARGSSLRRRMLVALLACFVPMVAVISLLFVRSFLTQRQASVEALRYGAEDIRVALDRFADGVYSVSDAFSTDERLLEILDRDYSADPIGKQYAITYTNNALFESYSRLVRQERIGAIYMPARREVLDFRDPNQVTTLLVKRFEALDVANPDKLGRFFFYPLQKNFLSTETYGEPRRDRVVLGSRRVYSALKSGYPYVHIFAIEEQDIYDLYQYQARRMGAAVYVLTEEGELISSTDEAAVAAGQAPAALLENAAALDAGTDIVTLNGERYNAAAAVCHSTDWKVLVLVPNRELMASALSLYVQILGVVLFCLAVFALLIWHFYRRFMDPLARLEQAMRQADAGDLKAYVKPQGPAEVVRMMEGYNAMLDSLRTGIEQQMAMQRRRQDLEMQVLMSQINPHFLYNTLESIVWKAGEAGRPDIGKLASSLGKLYRLSISGGLFVPLEQELEHVQMYMNIQRSRYGNKVDYEVRLHGVDPDQVEVLKLILQPIVENSLLYGMEGLDHTLRIRVAAWRRGEKLLLTVTDNGVGMDRAALARLRDQIVHGRKPRAEANYRSTGIGLHNIGARLRLYAGSSSCIRVQSKPQFGTRVTLELPWRAIGTES</sequence>
<dbReference type="SMART" id="SM00387">
    <property type="entry name" value="HATPase_c"/>
    <property type="match status" value="1"/>
</dbReference>
<keyword evidence="5" id="KW-0808">Transferase</keyword>
<dbReference type="InterPro" id="IPR005467">
    <property type="entry name" value="His_kinase_dom"/>
</dbReference>
<dbReference type="EC" id="2.7.13.3" evidence="3"/>
<keyword evidence="8" id="KW-1133">Transmembrane helix</keyword>
<dbReference type="PANTHER" id="PTHR34220">
    <property type="entry name" value="SENSOR HISTIDINE KINASE YPDA"/>
    <property type="match status" value="1"/>
</dbReference>
<dbReference type="Pfam" id="PF06580">
    <property type="entry name" value="His_kinase"/>
    <property type="match status" value="1"/>
</dbReference>
<dbReference type="SUPFAM" id="SSF55874">
    <property type="entry name" value="ATPase domain of HSP90 chaperone/DNA topoisomerase II/histidine kinase"/>
    <property type="match status" value="1"/>
</dbReference>
<evidence type="ECO:0000256" key="3">
    <source>
        <dbReference type="ARBA" id="ARBA00012438"/>
    </source>
</evidence>
<comment type="subcellular location">
    <subcellularLocation>
        <location evidence="2">Membrane</location>
    </subcellularLocation>
</comment>
<feature type="transmembrane region" description="Helical" evidence="8">
    <location>
        <begin position="302"/>
        <end position="325"/>
    </location>
</feature>
<comment type="caution">
    <text evidence="11">The sequence shown here is derived from an EMBL/GenBank/DDBJ whole genome shotgun (WGS) entry which is preliminary data.</text>
</comment>
<keyword evidence="6 11" id="KW-0418">Kinase</keyword>
<dbReference type="PANTHER" id="PTHR34220:SF7">
    <property type="entry name" value="SENSOR HISTIDINE KINASE YPDA"/>
    <property type="match status" value="1"/>
</dbReference>
<dbReference type="Proteomes" id="UP000824065">
    <property type="component" value="Unassembled WGS sequence"/>
</dbReference>
<evidence type="ECO:0000256" key="5">
    <source>
        <dbReference type="ARBA" id="ARBA00022679"/>
    </source>
</evidence>
<evidence type="ECO:0000256" key="4">
    <source>
        <dbReference type="ARBA" id="ARBA00022553"/>
    </source>
</evidence>
<evidence type="ECO:0000256" key="1">
    <source>
        <dbReference type="ARBA" id="ARBA00000085"/>
    </source>
</evidence>
<feature type="transmembrane region" description="Helical" evidence="8">
    <location>
        <begin position="12"/>
        <end position="32"/>
    </location>
</feature>
<reference evidence="11" key="1">
    <citation type="journal article" date="2021" name="PeerJ">
        <title>Extensive microbial diversity within the chicken gut microbiome revealed by metagenomics and culture.</title>
        <authorList>
            <person name="Gilroy R."/>
            <person name="Ravi A."/>
            <person name="Getino M."/>
            <person name="Pursley I."/>
            <person name="Horton D.L."/>
            <person name="Alikhan N.F."/>
            <person name="Baker D."/>
            <person name="Gharbi K."/>
            <person name="Hall N."/>
            <person name="Watson M."/>
            <person name="Adriaenssens E.M."/>
            <person name="Foster-Nyarko E."/>
            <person name="Jarju S."/>
            <person name="Secka A."/>
            <person name="Antonio M."/>
            <person name="Oren A."/>
            <person name="Chaudhuri R.R."/>
            <person name="La Ragione R."/>
            <person name="Hildebrand F."/>
            <person name="Pallen M.J."/>
        </authorList>
    </citation>
    <scope>NUCLEOTIDE SEQUENCE</scope>
    <source>
        <strain evidence="11">ChiBcec16-3735</strain>
    </source>
</reference>
<dbReference type="EMBL" id="DXBJ01000058">
    <property type="protein sequence ID" value="HIZ58556.1"/>
    <property type="molecule type" value="Genomic_DNA"/>
</dbReference>
<protein>
    <recommendedName>
        <fullName evidence="3">histidine kinase</fullName>
        <ecNumber evidence="3">2.7.13.3</ecNumber>
    </recommendedName>
</protein>
<dbReference type="CDD" id="cd06225">
    <property type="entry name" value="HAMP"/>
    <property type="match status" value="1"/>
</dbReference>
<gene>
    <name evidence="11" type="ORF">H9725_08265</name>
</gene>
<dbReference type="GO" id="GO:0000155">
    <property type="term" value="F:phosphorelay sensor kinase activity"/>
    <property type="evidence" value="ECO:0007669"/>
    <property type="project" value="InterPro"/>
</dbReference>
<evidence type="ECO:0000259" key="10">
    <source>
        <dbReference type="PROSITE" id="PS50885"/>
    </source>
</evidence>
<keyword evidence="8" id="KW-0472">Membrane</keyword>
<dbReference type="Pfam" id="PF00672">
    <property type="entry name" value="HAMP"/>
    <property type="match status" value="1"/>
</dbReference>
<dbReference type="Gene3D" id="3.30.565.10">
    <property type="entry name" value="Histidine kinase-like ATPase, C-terminal domain"/>
    <property type="match status" value="1"/>
</dbReference>
<dbReference type="InterPro" id="IPR004358">
    <property type="entry name" value="Sig_transdc_His_kin-like_C"/>
</dbReference>
<dbReference type="InterPro" id="IPR050640">
    <property type="entry name" value="Bact_2-comp_sensor_kinase"/>
</dbReference>
<keyword evidence="7" id="KW-0902">Two-component regulatory system</keyword>
<evidence type="ECO:0000256" key="7">
    <source>
        <dbReference type="ARBA" id="ARBA00023012"/>
    </source>
</evidence>
<dbReference type="PRINTS" id="PR00344">
    <property type="entry name" value="BCTRLSENSOR"/>
</dbReference>
<dbReference type="AlphaFoldDB" id="A0A9D2JM80"/>
<dbReference type="InterPro" id="IPR003594">
    <property type="entry name" value="HATPase_dom"/>
</dbReference>
<accession>A0A9D2JM80</accession>
<evidence type="ECO:0000256" key="8">
    <source>
        <dbReference type="SAM" id="Phobius"/>
    </source>
</evidence>
<dbReference type="InterPro" id="IPR036890">
    <property type="entry name" value="HATPase_C_sf"/>
</dbReference>
<evidence type="ECO:0000259" key="9">
    <source>
        <dbReference type="PROSITE" id="PS50109"/>
    </source>
</evidence>
<dbReference type="Pfam" id="PF02518">
    <property type="entry name" value="HATPase_c"/>
    <property type="match status" value="1"/>
</dbReference>
<comment type="catalytic activity">
    <reaction evidence="1">
        <text>ATP + protein L-histidine = ADP + protein N-phospho-L-histidine.</text>
        <dbReference type="EC" id="2.7.13.3"/>
    </reaction>
</comment>
<reference evidence="11" key="2">
    <citation type="submission" date="2021-04" db="EMBL/GenBank/DDBJ databases">
        <authorList>
            <person name="Gilroy R."/>
        </authorList>
    </citation>
    <scope>NUCLEOTIDE SEQUENCE</scope>
    <source>
        <strain evidence="11">ChiBcec16-3735</strain>
    </source>
</reference>
<dbReference type="GO" id="GO:0016020">
    <property type="term" value="C:membrane"/>
    <property type="evidence" value="ECO:0007669"/>
    <property type="project" value="UniProtKB-SubCell"/>
</dbReference>
<keyword evidence="8" id="KW-0812">Transmembrane</keyword>